<dbReference type="CDD" id="cd04301">
    <property type="entry name" value="NAT_SF"/>
    <property type="match status" value="1"/>
</dbReference>
<name>A0ABV8KJH6_9ACTN</name>
<dbReference type="EC" id="2.3.-.-" evidence="4"/>
<dbReference type="InterPro" id="IPR000182">
    <property type="entry name" value="GNAT_dom"/>
</dbReference>
<proteinExistence type="predicted"/>
<organism evidence="4 5">
    <name type="scientific">Micromonospora zhanjiangensis</name>
    <dbReference type="NCBI Taxonomy" id="1522057"/>
    <lineage>
        <taxon>Bacteria</taxon>
        <taxon>Bacillati</taxon>
        <taxon>Actinomycetota</taxon>
        <taxon>Actinomycetes</taxon>
        <taxon>Micromonosporales</taxon>
        <taxon>Micromonosporaceae</taxon>
        <taxon>Micromonospora</taxon>
    </lineage>
</organism>
<dbReference type="SUPFAM" id="SSF55729">
    <property type="entry name" value="Acyl-CoA N-acyltransferases (Nat)"/>
    <property type="match status" value="1"/>
</dbReference>
<evidence type="ECO:0000256" key="1">
    <source>
        <dbReference type="ARBA" id="ARBA00022679"/>
    </source>
</evidence>
<reference evidence="5" key="1">
    <citation type="journal article" date="2019" name="Int. J. Syst. Evol. Microbiol.">
        <title>The Global Catalogue of Microorganisms (GCM) 10K type strain sequencing project: providing services to taxonomists for standard genome sequencing and annotation.</title>
        <authorList>
            <consortium name="The Broad Institute Genomics Platform"/>
            <consortium name="The Broad Institute Genome Sequencing Center for Infectious Disease"/>
            <person name="Wu L."/>
            <person name="Ma J."/>
        </authorList>
    </citation>
    <scope>NUCLEOTIDE SEQUENCE [LARGE SCALE GENOMIC DNA]</scope>
    <source>
        <strain evidence="5">2902at01</strain>
    </source>
</reference>
<keyword evidence="2 4" id="KW-0012">Acyltransferase</keyword>
<keyword evidence="1 4" id="KW-0808">Transferase</keyword>
<protein>
    <submittedName>
        <fullName evidence="4">GNAT family N-acetyltransferase</fullName>
        <ecNumber evidence="4">2.3.-.-</ecNumber>
    </submittedName>
</protein>
<gene>
    <name evidence="4" type="ORF">ACFOX0_09970</name>
</gene>
<dbReference type="EMBL" id="JBHSBN010000005">
    <property type="protein sequence ID" value="MFC4106260.1"/>
    <property type="molecule type" value="Genomic_DNA"/>
</dbReference>
<dbReference type="Proteomes" id="UP001595868">
    <property type="component" value="Unassembled WGS sequence"/>
</dbReference>
<dbReference type="InterPro" id="IPR050832">
    <property type="entry name" value="Bact_Acetyltransf"/>
</dbReference>
<dbReference type="Gene3D" id="3.40.630.30">
    <property type="match status" value="1"/>
</dbReference>
<evidence type="ECO:0000256" key="2">
    <source>
        <dbReference type="ARBA" id="ARBA00023315"/>
    </source>
</evidence>
<dbReference type="GO" id="GO:0016746">
    <property type="term" value="F:acyltransferase activity"/>
    <property type="evidence" value="ECO:0007669"/>
    <property type="project" value="UniProtKB-KW"/>
</dbReference>
<dbReference type="PROSITE" id="PS51186">
    <property type="entry name" value="GNAT"/>
    <property type="match status" value="1"/>
</dbReference>
<dbReference type="Pfam" id="PF00583">
    <property type="entry name" value="Acetyltransf_1"/>
    <property type="match status" value="1"/>
</dbReference>
<accession>A0ABV8KJH6</accession>
<keyword evidence="5" id="KW-1185">Reference proteome</keyword>
<feature type="domain" description="N-acetyltransferase" evidence="3">
    <location>
        <begin position="9"/>
        <end position="155"/>
    </location>
</feature>
<evidence type="ECO:0000313" key="4">
    <source>
        <dbReference type="EMBL" id="MFC4106260.1"/>
    </source>
</evidence>
<dbReference type="RefSeq" id="WP_377543881.1">
    <property type="nucleotide sequence ID" value="NZ_JBHSBN010000005.1"/>
</dbReference>
<dbReference type="InterPro" id="IPR016181">
    <property type="entry name" value="Acyl_CoA_acyltransferase"/>
</dbReference>
<evidence type="ECO:0000313" key="5">
    <source>
        <dbReference type="Proteomes" id="UP001595868"/>
    </source>
</evidence>
<sequence>MTGEERSVIGLRPATTADSEFCYRLHRAAMRDHVAAVWGWDEAEQRGFHERQFDPTRTMIVTVGGRDAGALTVEYRPTEIYLARIELALKHQGRGIGTRLIRQLLAEGAARRQSVLLDVLAINHRAYALYERLGFRVVARHGDNDVKIRMCADPADGPS</sequence>
<dbReference type="PANTHER" id="PTHR43877">
    <property type="entry name" value="AMINOALKYLPHOSPHONATE N-ACETYLTRANSFERASE-RELATED-RELATED"/>
    <property type="match status" value="1"/>
</dbReference>
<comment type="caution">
    <text evidence="4">The sequence shown here is derived from an EMBL/GenBank/DDBJ whole genome shotgun (WGS) entry which is preliminary data.</text>
</comment>
<evidence type="ECO:0000259" key="3">
    <source>
        <dbReference type="PROSITE" id="PS51186"/>
    </source>
</evidence>